<accession>A0ABU2VJ87</accession>
<keyword evidence="3" id="KW-1185">Reference proteome</keyword>
<evidence type="ECO:0000259" key="1">
    <source>
        <dbReference type="PROSITE" id="PS50075"/>
    </source>
</evidence>
<protein>
    <submittedName>
        <fullName evidence="2">Phosphopantetheine-binding protein</fullName>
    </submittedName>
</protein>
<evidence type="ECO:0000313" key="3">
    <source>
        <dbReference type="Proteomes" id="UP001183824"/>
    </source>
</evidence>
<dbReference type="SUPFAM" id="SSF47336">
    <property type="entry name" value="ACP-like"/>
    <property type="match status" value="1"/>
</dbReference>
<dbReference type="InterPro" id="IPR009081">
    <property type="entry name" value="PP-bd_ACP"/>
</dbReference>
<feature type="domain" description="Carrier" evidence="1">
    <location>
        <begin position="1"/>
        <end position="77"/>
    </location>
</feature>
<dbReference type="Pfam" id="PF00550">
    <property type="entry name" value="PP-binding"/>
    <property type="match status" value="1"/>
</dbReference>
<dbReference type="RefSeq" id="WP_311718404.1">
    <property type="nucleotide sequence ID" value="NZ_JAVREZ010000016.1"/>
</dbReference>
<dbReference type="PROSITE" id="PS50075">
    <property type="entry name" value="CARRIER"/>
    <property type="match status" value="1"/>
</dbReference>
<gene>
    <name evidence="2" type="ORF">RNB18_36700</name>
</gene>
<sequence>MPEPLTLDTFRTDLAEYLHQDPHDVDLDENPLDAGLDSLRITTLAEQWRSAGVDVSFVDLAERTSFAQWWQLLSERQAGASHADA</sequence>
<organism evidence="2 3">
    <name type="scientific">Streptomyces doebereineriae</name>
    <dbReference type="NCBI Taxonomy" id="3075528"/>
    <lineage>
        <taxon>Bacteria</taxon>
        <taxon>Bacillati</taxon>
        <taxon>Actinomycetota</taxon>
        <taxon>Actinomycetes</taxon>
        <taxon>Kitasatosporales</taxon>
        <taxon>Streptomycetaceae</taxon>
        <taxon>Streptomyces</taxon>
    </lineage>
</organism>
<reference evidence="3" key="1">
    <citation type="submission" date="2023-07" db="EMBL/GenBank/DDBJ databases">
        <title>30 novel species of actinomycetes from the DSMZ collection.</title>
        <authorList>
            <person name="Nouioui I."/>
        </authorList>
    </citation>
    <scope>NUCLEOTIDE SEQUENCE [LARGE SCALE GENOMIC DNA]</scope>
    <source>
        <strain evidence="3">DSM 41640</strain>
    </source>
</reference>
<comment type="caution">
    <text evidence="2">The sequence shown here is derived from an EMBL/GenBank/DDBJ whole genome shotgun (WGS) entry which is preliminary data.</text>
</comment>
<dbReference type="Proteomes" id="UP001183824">
    <property type="component" value="Unassembled WGS sequence"/>
</dbReference>
<dbReference type="EMBL" id="JAVREZ010000016">
    <property type="protein sequence ID" value="MDT0485636.1"/>
    <property type="molecule type" value="Genomic_DNA"/>
</dbReference>
<proteinExistence type="predicted"/>
<dbReference type="InterPro" id="IPR036736">
    <property type="entry name" value="ACP-like_sf"/>
</dbReference>
<name>A0ABU2VJ87_9ACTN</name>
<evidence type="ECO:0000313" key="2">
    <source>
        <dbReference type="EMBL" id="MDT0485636.1"/>
    </source>
</evidence>
<dbReference type="Gene3D" id="1.10.1200.10">
    <property type="entry name" value="ACP-like"/>
    <property type="match status" value="1"/>
</dbReference>